<keyword evidence="7 8" id="KW-0472">Membrane</keyword>
<keyword evidence="4" id="KW-1003">Cell membrane</keyword>
<evidence type="ECO:0000313" key="9">
    <source>
        <dbReference type="EMBL" id="WNQ11907.1"/>
    </source>
</evidence>
<feature type="transmembrane region" description="Helical" evidence="8">
    <location>
        <begin position="136"/>
        <end position="156"/>
    </location>
</feature>
<dbReference type="InterPro" id="IPR000522">
    <property type="entry name" value="ABC_transptr_permease_BtuC"/>
</dbReference>
<dbReference type="AlphaFoldDB" id="A0AA96RFE7"/>
<gene>
    <name evidence="9" type="ORF">MJA45_02285</name>
</gene>
<dbReference type="Proteomes" id="UP001305702">
    <property type="component" value="Chromosome"/>
</dbReference>
<feature type="transmembrane region" description="Helical" evidence="8">
    <location>
        <begin position="218"/>
        <end position="238"/>
    </location>
</feature>
<evidence type="ECO:0000256" key="8">
    <source>
        <dbReference type="SAM" id="Phobius"/>
    </source>
</evidence>
<keyword evidence="5 8" id="KW-0812">Transmembrane</keyword>
<evidence type="ECO:0000256" key="7">
    <source>
        <dbReference type="ARBA" id="ARBA00023136"/>
    </source>
</evidence>
<dbReference type="CDD" id="cd06550">
    <property type="entry name" value="TM_ABC_iron-siderophores_like"/>
    <property type="match status" value="1"/>
</dbReference>
<evidence type="ECO:0000256" key="3">
    <source>
        <dbReference type="ARBA" id="ARBA00022448"/>
    </source>
</evidence>
<evidence type="ECO:0000256" key="6">
    <source>
        <dbReference type="ARBA" id="ARBA00022989"/>
    </source>
</evidence>
<evidence type="ECO:0000313" key="10">
    <source>
        <dbReference type="Proteomes" id="UP001305702"/>
    </source>
</evidence>
<dbReference type="FunFam" id="1.10.3470.10:FF:000001">
    <property type="entry name" value="Vitamin B12 ABC transporter permease BtuC"/>
    <property type="match status" value="1"/>
</dbReference>
<feature type="transmembrane region" description="Helical" evidence="8">
    <location>
        <begin position="326"/>
        <end position="347"/>
    </location>
</feature>
<keyword evidence="10" id="KW-1185">Reference proteome</keyword>
<evidence type="ECO:0000256" key="4">
    <source>
        <dbReference type="ARBA" id="ARBA00022475"/>
    </source>
</evidence>
<keyword evidence="6 8" id="KW-1133">Transmembrane helix</keyword>
<evidence type="ECO:0000256" key="1">
    <source>
        <dbReference type="ARBA" id="ARBA00004651"/>
    </source>
</evidence>
<dbReference type="PANTHER" id="PTHR30472">
    <property type="entry name" value="FERRIC ENTEROBACTIN TRANSPORT SYSTEM PERMEASE PROTEIN"/>
    <property type="match status" value="1"/>
</dbReference>
<dbReference type="RefSeq" id="WP_315605683.1">
    <property type="nucleotide sequence ID" value="NZ_CP130318.1"/>
</dbReference>
<dbReference type="PANTHER" id="PTHR30472:SF24">
    <property type="entry name" value="FERRIC ENTEROBACTIN TRANSPORT SYSTEM PERMEASE PROTEIN FEPG"/>
    <property type="match status" value="1"/>
</dbReference>
<evidence type="ECO:0000256" key="2">
    <source>
        <dbReference type="ARBA" id="ARBA00007935"/>
    </source>
</evidence>
<dbReference type="GO" id="GO:0033214">
    <property type="term" value="P:siderophore-iron import into cell"/>
    <property type="evidence" value="ECO:0007669"/>
    <property type="project" value="TreeGrafter"/>
</dbReference>
<protein>
    <submittedName>
        <fullName evidence="9">Iron ABC transporter permease</fullName>
    </submittedName>
</protein>
<dbReference type="EMBL" id="CP130318">
    <property type="protein sequence ID" value="WNQ11907.1"/>
    <property type="molecule type" value="Genomic_DNA"/>
</dbReference>
<reference evidence="9 10" key="1">
    <citation type="submission" date="2022-02" db="EMBL/GenBank/DDBJ databases">
        <title>Paenibacillus sp. MBLB1776 Whole Genome Shotgun Sequencing.</title>
        <authorList>
            <person name="Hwang C.Y."/>
            <person name="Cho E.-S."/>
            <person name="Seo M.-J."/>
        </authorList>
    </citation>
    <scope>NUCLEOTIDE SEQUENCE [LARGE SCALE GENOMIC DNA]</scope>
    <source>
        <strain evidence="9 10">MBLB1776</strain>
    </source>
</reference>
<accession>A0AA96RFE7</accession>
<keyword evidence="3" id="KW-0813">Transport</keyword>
<dbReference type="InterPro" id="IPR037294">
    <property type="entry name" value="ABC_BtuC-like"/>
</dbReference>
<dbReference type="SUPFAM" id="SSF81345">
    <property type="entry name" value="ABC transporter involved in vitamin B12 uptake, BtuC"/>
    <property type="match status" value="1"/>
</dbReference>
<dbReference type="KEGG" id="paun:MJA45_02285"/>
<feature type="transmembrane region" description="Helical" evidence="8">
    <location>
        <begin position="192"/>
        <end position="211"/>
    </location>
</feature>
<organism evidence="9 10">
    <name type="scientific">Paenibacillus aurantius</name>
    <dbReference type="NCBI Taxonomy" id="2918900"/>
    <lineage>
        <taxon>Bacteria</taxon>
        <taxon>Bacillati</taxon>
        <taxon>Bacillota</taxon>
        <taxon>Bacilli</taxon>
        <taxon>Bacillales</taxon>
        <taxon>Paenibacillaceae</taxon>
        <taxon>Paenibacillus</taxon>
    </lineage>
</organism>
<comment type="subcellular location">
    <subcellularLocation>
        <location evidence="1">Cell membrane</location>
        <topology evidence="1">Multi-pass membrane protein</topology>
    </subcellularLocation>
</comment>
<proteinExistence type="inferred from homology"/>
<feature type="transmembrane region" description="Helical" evidence="8">
    <location>
        <begin position="110"/>
        <end position="130"/>
    </location>
</feature>
<dbReference type="GO" id="GO:0022857">
    <property type="term" value="F:transmembrane transporter activity"/>
    <property type="evidence" value="ECO:0007669"/>
    <property type="project" value="InterPro"/>
</dbReference>
<feature type="transmembrane region" description="Helical" evidence="8">
    <location>
        <begin position="75"/>
        <end position="98"/>
    </location>
</feature>
<name>A0AA96RFE7_9BACL</name>
<evidence type="ECO:0000256" key="5">
    <source>
        <dbReference type="ARBA" id="ARBA00022692"/>
    </source>
</evidence>
<sequence>MDFSKKSRYWTVRTKSYSYLISKKTLAVTAVLLAVTAAVFLLSTGTGSVFLSPVKVVKAIIGTGDPMSETIVRSLRLPRTLIAVLVGAALAVSGAVLQGMVRNSLASPDSLGMTGGATLGAILYFFLLAGSLGIHWLPLCAVLGAFAAAVFVYGFSWRRGGGVTPLRLVLIGTAFTQAANALSYMLMISGPIILANLSLTFMTGSIYGVSWQKHVLPLLPWLIVLLPATLLYARHVNIQELGEDVARSVGGRVQRQRLVLLLLAVSLAGAGVAIGGAVGFIGLMAPHMARRLVGPAFGGVLPVSALLGSLILLVADLGARTLFSPLDIPAGVFTAAVGAPFFIYLVYRSRGQ</sequence>
<dbReference type="GO" id="GO:0005886">
    <property type="term" value="C:plasma membrane"/>
    <property type="evidence" value="ECO:0007669"/>
    <property type="project" value="UniProtKB-SubCell"/>
</dbReference>
<dbReference type="Pfam" id="PF01032">
    <property type="entry name" value="FecCD"/>
    <property type="match status" value="1"/>
</dbReference>
<comment type="similarity">
    <text evidence="2">Belongs to the binding-protein-dependent transport system permease family. FecCD subfamily.</text>
</comment>
<dbReference type="Gene3D" id="1.10.3470.10">
    <property type="entry name" value="ABC transporter involved in vitamin B12 uptake, BtuC"/>
    <property type="match status" value="1"/>
</dbReference>
<feature type="transmembrane region" description="Helical" evidence="8">
    <location>
        <begin position="258"/>
        <end position="285"/>
    </location>
</feature>
<feature type="transmembrane region" description="Helical" evidence="8">
    <location>
        <begin position="292"/>
        <end position="314"/>
    </location>
</feature>
<feature type="transmembrane region" description="Helical" evidence="8">
    <location>
        <begin position="168"/>
        <end position="186"/>
    </location>
</feature>